<proteinExistence type="predicted"/>
<sequence length="79" mass="9223">MKVQEKLFKQKSFKDFTLPTILEKSDIFAQSPGIQPKRESIGVFEDEFLLDSLSDRMGLLKNAFNPSKFNHDIFQKKQK</sequence>
<comment type="caution">
    <text evidence="1">The sequence shown here is derived from an EMBL/GenBank/DDBJ whole genome shotgun (WGS) entry which is preliminary data.</text>
</comment>
<organism evidence="1 2">
    <name type="scientific">Paramecium sonneborni</name>
    <dbReference type="NCBI Taxonomy" id="65129"/>
    <lineage>
        <taxon>Eukaryota</taxon>
        <taxon>Sar</taxon>
        <taxon>Alveolata</taxon>
        <taxon>Ciliophora</taxon>
        <taxon>Intramacronucleata</taxon>
        <taxon>Oligohymenophorea</taxon>
        <taxon>Peniculida</taxon>
        <taxon>Parameciidae</taxon>
        <taxon>Paramecium</taxon>
    </lineage>
</organism>
<accession>A0A8S1ND43</accession>
<protein>
    <submittedName>
        <fullName evidence="1">Uncharacterized protein</fullName>
    </submittedName>
</protein>
<reference evidence="1" key="1">
    <citation type="submission" date="2021-01" db="EMBL/GenBank/DDBJ databases">
        <authorList>
            <consortium name="Genoscope - CEA"/>
            <person name="William W."/>
        </authorList>
    </citation>
    <scope>NUCLEOTIDE SEQUENCE</scope>
</reference>
<dbReference type="AlphaFoldDB" id="A0A8S1ND43"/>
<evidence type="ECO:0000313" key="2">
    <source>
        <dbReference type="Proteomes" id="UP000692954"/>
    </source>
</evidence>
<dbReference type="EMBL" id="CAJJDN010000050">
    <property type="protein sequence ID" value="CAD8086995.1"/>
    <property type="molecule type" value="Genomic_DNA"/>
</dbReference>
<keyword evidence="2" id="KW-1185">Reference proteome</keyword>
<gene>
    <name evidence="1" type="ORF">PSON_ATCC_30995.1.T0500294</name>
</gene>
<name>A0A8S1ND43_9CILI</name>
<dbReference type="Proteomes" id="UP000692954">
    <property type="component" value="Unassembled WGS sequence"/>
</dbReference>
<evidence type="ECO:0000313" key="1">
    <source>
        <dbReference type="EMBL" id="CAD8086995.1"/>
    </source>
</evidence>